<dbReference type="AlphaFoldDB" id="A0A133UEG6"/>
<proteinExistence type="predicted"/>
<evidence type="ECO:0000256" key="1">
    <source>
        <dbReference type="SAM" id="MobiDB-lite"/>
    </source>
</evidence>
<evidence type="ECO:0000313" key="2">
    <source>
        <dbReference type="EMBL" id="KXA92583.1"/>
    </source>
</evidence>
<comment type="caution">
    <text evidence="2">The sequence shown here is derived from an EMBL/GenBank/DDBJ whole genome shotgun (WGS) entry which is preliminary data.</text>
</comment>
<organism evidence="2 3">
    <name type="scientific">candidate division MSBL1 archaeon SCGC-AAA259E19</name>
    <dbReference type="NCBI Taxonomy" id="1698264"/>
    <lineage>
        <taxon>Archaea</taxon>
        <taxon>Methanobacteriati</taxon>
        <taxon>Methanobacteriota</taxon>
        <taxon>candidate division MSBL1</taxon>
    </lineage>
</organism>
<name>A0A133UEG6_9EURY</name>
<reference evidence="2 3" key="1">
    <citation type="journal article" date="2016" name="Sci. Rep.">
        <title>Metabolic traits of an uncultured archaeal lineage -MSBL1- from brine pools of the Red Sea.</title>
        <authorList>
            <person name="Mwirichia R."/>
            <person name="Alam I."/>
            <person name="Rashid M."/>
            <person name="Vinu M."/>
            <person name="Ba-Alawi W."/>
            <person name="Anthony Kamau A."/>
            <person name="Kamanda Ngugi D."/>
            <person name="Goker M."/>
            <person name="Klenk H.P."/>
            <person name="Bajic V."/>
            <person name="Stingl U."/>
        </authorList>
    </citation>
    <scope>NUCLEOTIDE SEQUENCE [LARGE SCALE GENOMIC DNA]</scope>
    <source>
        <strain evidence="2">SCGC-AAA259E19</strain>
    </source>
</reference>
<keyword evidence="3" id="KW-1185">Reference proteome</keyword>
<dbReference type="Proteomes" id="UP000070284">
    <property type="component" value="Unassembled WGS sequence"/>
</dbReference>
<feature type="region of interest" description="Disordered" evidence="1">
    <location>
        <begin position="47"/>
        <end position="73"/>
    </location>
</feature>
<sequence>MAIYCTDCGKELSEKPESCPGCGSGRVFDTDEISEAIHEIIVEGGLRGDADTGKGKRRGTSLGDFPFSISSRA</sequence>
<evidence type="ECO:0008006" key="4">
    <source>
        <dbReference type="Google" id="ProtNLM"/>
    </source>
</evidence>
<accession>A0A133UEG6</accession>
<protein>
    <recommendedName>
        <fullName evidence="4">Zinc-ribbon domain-containing protein</fullName>
    </recommendedName>
</protein>
<dbReference type="EMBL" id="LHXO01000149">
    <property type="protein sequence ID" value="KXA92583.1"/>
    <property type="molecule type" value="Genomic_DNA"/>
</dbReference>
<evidence type="ECO:0000313" key="3">
    <source>
        <dbReference type="Proteomes" id="UP000070284"/>
    </source>
</evidence>
<gene>
    <name evidence="2" type="ORF">AKJ65_07355</name>
</gene>